<dbReference type="OrthoDB" id="8421703at2"/>
<evidence type="ECO:0008006" key="3">
    <source>
        <dbReference type="Google" id="ProtNLM"/>
    </source>
</evidence>
<protein>
    <recommendedName>
        <fullName evidence="3">HEPN domain-containing protein</fullName>
    </recommendedName>
</protein>
<organism evidence="1 2">
    <name type="scientific">Mesorhizobium hungaricum</name>
    <dbReference type="NCBI Taxonomy" id="1566387"/>
    <lineage>
        <taxon>Bacteria</taxon>
        <taxon>Pseudomonadati</taxon>
        <taxon>Pseudomonadota</taxon>
        <taxon>Alphaproteobacteria</taxon>
        <taxon>Hyphomicrobiales</taxon>
        <taxon>Phyllobacteriaceae</taxon>
        <taxon>Mesorhizobium</taxon>
    </lineage>
</organism>
<proteinExistence type="predicted"/>
<dbReference type="AlphaFoldDB" id="A0A1C2DNB1"/>
<reference evidence="1 2" key="1">
    <citation type="submission" date="2016-08" db="EMBL/GenBank/DDBJ databases">
        <title>Whole genome sequence of Mesorhizobium sp. strain UASWS1009 isolated from industrial sewage.</title>
        <authorList>
            <person name="Crovadore J."/>
            <person name="Calmin G."/>
            <person name="Chablais R."/>
            <person name="Cochard B."/>
            <person name="Lefort F."/>
        </authorList>
    </citation>
    <scope>NUCLEOTIDE SEQUENCE [LARGE SCALE GENOMIC DNA]</scope>
    <source>
        <strain evidence="1 2">UASWS1009</strain>
    </source>
</reference>
<accession>A0A1C2DNB1</accession>
<evidence type="ECO:0000313" key="2">
    <source>
        <dbReference type="Proteomes" id="UP000094412"/>
    </source>
</evidence>
<name>A0A1C2DNB1_9HYPH</name>
<dbReference type="Proteomes" id="UP000094412">
    <property type="component" value="Unassembled WGS sequence"/>
</dbReference>
<sequence>MQETLVQHLRSMGENFCASAERFDGTGGGRTDEHVFQNLHWGLELLLKAYLHHRGWSDARCIAEVRHDLGKALAACECEGLGGIDPEIRAFLQDLSPFSRVHRVAEFVEAGAAGWTAADAITVSTRLRKALDSGFWVEGGEG</sequence>
<dbReference type="EMBL" id="MDEO01000033">
    <property type="protein sequence ID" value="OCX16115.1"/>
    <property type="molecule type" value="Genomic_DNA"/>
</dbReference>
<gene>
    <name evidence="1" type="ORF">QV13_14665</name>
</gene>
<keyword evidence="2" id="KW-1185">Reference proteome</keyword>
<dbReference type="STRING" id="1566387.QV13_14665"/>
<dbReference type="RefSeq" id="WP_065997963.1">
    <property type="nucleotide sequence ID" value="NZ_MDEO01000033.1"/>
</dbReference>
<comment type="caution">
    <text evidence="1">The sequence shown here is derived from an EMBL/GenBank/DDBJ whole genome shotgun (WGS) entry which is preliminary data.</text>
</comment>
<evidence type="ECO:0000313" key="1">
    <source>
        <dbReference type="EMBL" id="OCX16115.1"/>
    </source>
</evidence>